<feature type="compositionally biased region" description="Basic and acidic residues" evidence="1">
    <location>
        <begin position="305"/>
        <end position="318"/>
    </location>
</feature>
<evidence type="ECO:0000313" key="4">
    <source>
        <dbReference type="Proteomes" id="UP001163823"/>
    </source>
</evidence>
<dbReference type="PROSITE" id="PS51153">
    <property type="entry name" value="RPW8"/>
    <property type="match status" value="1"/>
</dbReference>
<dbReference type="Gene3D" id="3.30.70.100">
    <property type="match status" value="1"/>
</dbReference>
<keyword evidence="4" id="KW-1185">Reference proteome</keyword>
<dbReference type="AlphaFoldDB" id="A0AAD7PK86"/>
<evidence type="ECO:0000259" key="2">
    <source>
        <dbReference type="PROSITE" id="PS51153"/>
    </source>
</evidence>
<feature type="compositionally biased region" description="Basic and acidic residues" evidence="1">
    <location>
        <begin position="269"/>
        <end position="296"/>
    </location>
</feature>
<reference evidence="3" key="1">
    <citation type="journal article" date="2023" name="Science">
        <title>Elucidation of the pathway for biosynthesis of saponin adjuvants from the soapbark tree.</title>
        <authorList>
            <person name="Reed J."/>
            <person name="Orme A."/>
            <person name="El-Demerdash A."/>
            <person name="Owen C."/>
            <person name="Martin L.B.B."/>
            <person name="Misra R.C."/>
            <person name="Kikuchi S."/>
            <person name="Rejzek M."/>
            <person name="Martin A.C."/>
            <person name="Harkess A."/>
            <person name="Leebens-Mack J."/>
            <person name="Louveau T."/>
            <person name="Stephenson M.J."/>
            <person name="Osbourn A."/>
        </authorList>
    </citation>
    <scope>NUCLEOTIDE SEQUENCE</scope>
    <source>
        <strain evidence="3">S10</strain>
    </source>
</reference>
<dbReference type="EMBL" id="JARAOO010000008">
    <property type="protein sequence ID" value="KAJ7958182.1"/>
    <property type="molecule type" value="Genomic_DNA"/>
</dbReference>
<proteinExistence type="predicted"/>
<gene>
    <name evidence="3" type="ORF">O6P43_018946</name>
</gene>
<accession>A0AAD7PK86</accession>
<dbReference type="GO" id="GO:0046872">
    <property type="term" value="F:metal ion binding"/>
    <property type="evidence" value="ECO:0007669"/>
    <property type="project" value="InterPro"/>
</dbReference>
<name>A0AAD7PK86_QUISA</name>
<dbReference type="InterPro" id="IPR008808">
    <property type="entry name" value="Powdery_mildew-R_dom"/>
</dbReference>
<dbReference type="Proteomes" id="UP001163823">
    <property type="component" value="Chromosome 8"/>
</dbReference>
<feature type="region of interest" description="Disordered" evidence="1">
    <location>
        <begin position="269"/>
        <end position="318"/>
    </location>
</feature>
<dbReference type="PANTHER" id="PTHR46413">
    <property type="entry name" value="HEAVY METAL-ASSOCIATED ISOPRENYLATED PLANT PROTEIN 6"/>
    <property type="match status" value="1"/>
</dbReference>
<dbReference type="KEGG" id="qsa:O6P43_018946"/>
<dbReference type="PANTHER" id="PTHR46413:SF2">
    <property type="entry name" value="HEAVY METAL-ASSOCIATED ISOPRENYLATED PLANT PROTEIN 3"/>
    <property type="match status" value="1"/>
</dbReference>
<comment type="caution">
    <text evidence="3">The sequence shown here is derived from an EMBL/GenBank/DDBJ whole genome shotgun (WGS) entry which is preliminary data.</text>
</comment>
<dbReference type="Pfam" id="PF05659">
    <property type="entry name" value="RPW8"/>
    <property type="match status" value="1"/>
</dbReference>
<dbReference type="InterPro" id="IPR044594">
    <property type="entry name" value="HIPP01/3/5/6"/>
</dbReference>
<evidence type="ECO:0000313" key="3">
    <source>
        <dbReference type="EMBL" id="KAJ7958182.1"/>
    </source>
</evidence>
<protein>
    <submittedName>
        <fullName evidence="3">Heavy metal-associated isoprenylated plant protein</fullName>
    </submittedName>
</protein>
<sequence>MALTDFFATEIATELIKMIFEIWGKLYHCKSNAKQFKCLIEEFLPIIEEIKNSGIELPADRRSQLNQFSETLKYGVELAHKVIDCSPCTVCKRLRLAGELEKLEKNVSRFVSGPMQAHIWADVHHIKYQVEQRFDRLEERLEQLKNGGVAFNSGKKKIEEQVDLISPQQEKKGNDKKAKEPPVTTEVLKVALHCQVCIDNIRKLVVETKGVHDCSMDKEKVEVKWGLYHPFHVYKRAQSQLKKKVEVMPPKKEKEEEKVEVEVMPPKKEEEKVEVMPPKKEEEKVEVEVMPPKKEEEKEEVEVEVMPKKEEEKVEVEVMPPKKEEVEVMPPKKVEVEWGPCHPFHVYNIAQSQLKNFEI</sequence>
<organism evidence="3 4">
    <name type="scientific">Quillaja saponaria</name>
    <name type="common">Soap bark tree</name>
    <dbReference type="NCBI Taxonomy" id="32244"/>
    <lineage>
        <taxon>Eukaryota</taxon>
        <taxon>Viridiplantae</taxon>
        <taxon>Streptophyta</taxon>
        <taxon>Embryophyta</taxon>
        <taxon>Tracheophyta</taxon>
        <taxon>Spermatophyta</taxon>
        <taxon>Magnoliopsida</taxon>
        <taxon>eudicotyledons</taxon>
        <taxon>Gunneridae</taxon>
        <taxon>Pentapetalae</taxon>
        <taxon>rosids</taxon>
        <taxon>fabids</taxon>
        <taxon>Fabales</taxon>
        <taxon>Quillajaceae</taxon>
        <taxon>Quillaja</taxon>
    </lineage>
</organism>
<feature type="domain" description="RPW8" evidence="2">
    <location>
        <begin position="1"/>
        <end position="149"/>
    </location>
</feature>
<evidence type="ECO:0000256" key="1">
    <source>
        <dbReference type="SAM" id="MobiDB-lite"/>
    </source>
</evidence>